<dbReference type="Proteomes" id="UP000463939">
    <property type="component" value="Chromosome"/>
</dbReference>
<dbReference type="EMBL" id="AP021881">
    <property type="protein sequence ID" value="BBP00549.1"/>
    <property type="molecule type" value="Genomic_DNA"/>
</dbReference>
<reference evidence="2" key="1">
    <citation type="submission" date="2019-11" db="EMBL/GenBank/DDBJ databases">
        <title>Isolation and characterization of a novel species in the genus Sulfuriferula.</title>
        <authorList>
            <person name="Mochizuki J."/>
            <person name="Kojima H."/>
            <person name="Fukui M."/>
        </authorList>
    </citation>
    <scope>NUCLEOTIDE SEQUENCE [LARGE SCALE GENOMIC DNA]</scope>
    <source>
        <strain evidence="2">SGTM</strain>
    </source>
</reference>
<dbReference type="KEGG" id="sniv:SFSGTM_12570"/>
<dbReference type="RefSeq" id="WP_162084467.1">
    <property type="nucleotide sequence ID" value="NZ_AP021881.1"/>
</dbReference>
<dbReference type="AlphaFoldDB" id="A0A809RFE8"/>
<evidence type="ECO:0000313" key="2">
    <source>
        <dbReference type="Proteomes" id="UP000463939"/>
    </source>
</evidence>
<evidence type="ECO:0000313" key="1">
    <source>
        <dbReference type="EMBL" id="BBP00549.1"/>
    </source>
</evidence>
<proteinExistence type="predicted"/>
<protein>
    <submittedName>
        <fullName evidence="1">Uncharacterized protein</fullName>
    </submittedName>
</protein>
<keyword evidence="2" id="KW-1185">Reference proteome</keyword>
<sequence>MKTSTAQIIAPHVSHVIVETLSLSLKQNVDVSVTLTLNKDFCRNSPVNAELMLTRKMLDDIFASMPLDCSEE</sequence>
<accession>A0A809RFE8</accession>
<name>A0A809RFE8_9PROT</name>
<organism evidence="1 2">
    <name type="scientific">Sulfuriferula nivalis</name>
    <dbReference type="NCBI Taxonomy" id="2675298"/>
    <lineage>
        <taxon>Bacteria</taxon>
        <taxon>Pseudomonadati</taxon>
        <taxon>Pseudomonadota</taxon>
        <taxon>Betaproteobacteria</taxon>
        <taxon>Nitrosomonadales</taxon>
        <taxon>Sulfuricellaceae</taxon>
        <taxon>Sulfuriferula</taxon>
    </lineage>
</organism>
<gene>
    <name evidence="1" type="ORF">SFSGTM_12570</name>
</gene>